<keyword evidence="3" id="KW-1185">Reference proteome</keyword>
<evidence type="ECO:0000313" key="3">
    <source>
        <dbReference type="Proteomes" id="UP000605848"/>
    </source>
</evidence>
<accession>A0A937CYI6</accession>
<keyword evidence="1" id="KW-0472">Membrane</keyword>
<dbReference type="AlphaFoldDB" id="A0A937CYI6"/>
<dbReference type="EMBL" id="JAEQMY010000023">
    <property type="protein sequence ID" value="MBL0405494.1"/>
    <property type="molecule type" value="Genomic_DNA"/>
</dbReference>
<protein>
    <recommendedName>
        <fullName evidence="4">AI-2E family transporter</fullName>
    </recommendedName>
</protein>
<feature type="transmembrane region" description="Helical" evidence="1">
    <location>
        <begin position="43"/>
        <end position="62"/>
    </location>
</feature>
<sequence length="118" mass="12714">MRRHGPRKPTPIRISTTTWRLILFGLAALLVLILWAVPVVPAVALAGFAVALVLSFPVHLFAQYVPRGLAILLSFLILLAVLLLLAYILLPLIVSQAGALVAALPNLALQLHLLRMGS</sequence>
<comment type="caution">
    <text evidence="2">The sequence shown here is derived from an EMBL/GenBank/DDBJ whole genome shotgun (WGS) entry which is preliminary data.</text>
</comment>
<name>A0A937CYI6_9HYPH</name>
<feature type="transmembrane region" description="Helical" evidence="1">
    <location>
        <begin position="69"/>
        <end position="90"/>
    </location>
</feature>
<dbReference type="RefSeq" id="WP_202061409.1">
    <property type="nucleotide sequence ID" value="NZ_JAEQMY010000023.1"/>
</dbReference>
<reference evidence="2" key="1">
    <citation type="submission" date="2021-01" db="EMBL/GenBank/DDBJ databases">
        <title>Microvirga sp.</title>
        <authorList>
            <person name="Kim M.K."/>
        </authorList>
    </citation>
    <scope>NUCLEOTIDE SEQUENCE</scope>
    <source>
        <strain evidence="2">5420S-16</strain>
    </source>
</reference>
<keyword evidence="1" id="KW-0812">Transmembrane</keyword>
<dbReference type="Proteomes" id="UP000605848">
    <property type="component" value="Unassembled WGS sequence"/>
</dbReference>
<feature type="transmembrane region" description="Helical" evidence="1">
    <location>
        <begin position="21"/>
        <end position="37"/>
    </location>
</feature>
<evidence type="ECO:0008006" key="4">
    <source>
        <dbReference type="Google" id="ProtNLM"/>
    </source>
</evidence>
<gene>
    <name evidence="2" type="ORF">JKG68_16110</name>
</gene>
<evidence type="ECO:0000313" key="2">
    <source>
        <dbReference type="EMBL" id="MBL0405494.1"/>
    </source>
</evidence>
<organism evidence="2 3">
    <name type="scientific">Microvirga aerilata</name>
    <dbReference type="NCBI Taxonomy" id="670292"/>
    <lineage>
        <taxon>Bacteria</taxon>
        <taxon>Pseudomonadati</taxon>
        <taxon>Pseudomonadota</taxon>
        <taxon>Alphaproteobacteria</taxon>
        <taxon>Hyphomicrobiales</taxon>
        <taxon>Methylobacteriaceae</taxon>
        <taxon>Microvirga</taxon>
    </lineage>
</organism>
<keyword evidence="1" id="KW-1133">Transmembrane helix</keyword>
<evidence type="ECO:0000256" key="1">
    <source>
        <dbReference type="SAM" id="Phobius"/>
    </source>
</evidence>
<proteinExistence type="predicted"/>